<feature type="domain" description="Transposase TnpC homeodomain" evidence="1">
    <location>
        <begin position="32"/>
        <end position="74"/>
    </location>
</feature>
<evidence type="ECO:0000313" key="2">
    <source>
        <dbReference type="EMBL" id="VWC06381.1"/>
    </source>
</evidence>
<protein>
    <submittedName>
        <fullName evidence="2">Putative transposase</fullName>
    </submittedName>
</protein>
<dbReference type="Proteomes" id="UP000494330">
    <property type="component" value="Unassembled WGS sequence"/>
</dbReference>
<dbReference type="AlphaFoldDB" id="A0A6J5E0S9"/>
<keyword evidence="3" id="KW-1185">Reference proteome</keyword>
<accession>A0A6J5E0S9</accession>
<name>A0A6J5E0S9_9BURK</name>
<sequence>MVSARDEVVRKRDAQVAELQERLSSCAIEIEHLKLKIAKLRRMQFGRKPEKLDRQIGQMELKLEDLMANEGAAAGALT</sequence>
<proteinExistence type="predicted"/>
<reference evidence="2 3" key="1">
    <citation type="submission" date="2019-09" db="EMBL/GenBank/DDBJ databases">
        <authorList>
            <person name="Depoorter E."/>
        </authorList>
    </citation>
    <scope>NUCLEOTIDE SEQUENCE [LARGE SCALE GENOMIC DNA]</scope>
    <source>
        <strain evidence="2">LMG 30113</strain>
    </source>
</reference>
<evidence type="ECO:0000313" key="3">
    <source>
        <dbReference type="Proteomes" id="UP000494330"/>
    </source>
</evidence>
<evidence type="ECO:0000259" key="1">
    <source>
        <dbReference type="Pfam" id="PF13007"/>
    </source>
</evidence>
<gene>
    <name evidence="2" type="ORF">BPA30113_05003</name>
</gene>
<dbReference type="InterPro" id="IPR024463">
    <property type="entry name" value="Transposase_TnpC_homeodom"/>
</dbReference>
<dbReference type="Pfam" id="PF13007">
    <property type="entry name" value="LZ_Tnp_IS66"/>
    <property type="match status" value="1"/>
</dbReference>
<organism evidence="2 3">
    <name type="scientific">Burkholderia paludis</name>
    <dbReference type="NCBI Taxonomy" id="1506587"/>
    <lineage>
        <taxon>Bacteria</taxon>
        <taxon>Pseudomonadati</taxon>
        <taxon>Pseudomonadota</taxon>
        <taxon>Betaproteobacteria</taxon>
        <taxon>Burkholderiales</taxon>
        <taxon>Burkholderiaceae</taxon>
        <taxon>Burkholderia</taxon>
        <taxon>Burkholderia cepacia complex</taxon>
    </lineage>
</organism>
<dbReference type="EMBL" id="CABVQD010000020">
    <property type="protein sequence ID" value="VWC06381.1"/>
    <property type="molecule type" value="Genomic_DNA"/>
</dbReference>